<evidence type="ECO:0000313" key="2">
    <source>
        <dbReference type="Proteomes" id="UP000019027"/>
    </source>
</evidence>
<keyword evidence="2" id="KW-1185">Reference proteome</keyword>
<dbReference type="HOGENOM" id="CLU_088146_0_0_2"/>
<dbReference type="AlphaFoldDB" id="W0I5J0"/>
<evidence type="ECO:0008006" key="3">
    <source>
        <dbReference type="Google" id="ProtNLM"/>
    </source>
</evidence>
<dbReference type="PROSITE" id="PS51257">
    <property type="entry name" value="PROKAR_LIPOPROTEIN"/>
    <property type="match status" value="1"/>
</dbReference>
<dbReference type="EMBL" id="CP006965">
    <property type="protein sequence ID" value="AHF79710.1"/>
    <property type="molecule type" value="Genomic_DNA"/>
</dbReference>
<dbReference type="RefSeq" id="WP_042679633.1">
    <property type="nucleotide sequence ID" value="NZ_CP006965.1"/>
</dbReference>
<dbReference type="GeneID" id="24906548"/>
<gene>
    <name evidence="1" type="ORF">TES1_0316</name>
</gene>
<dbReference type="Proteomes" id="UP000019027">
    <property type="component" value="Chromosome"/>
</dbReference>
<organism evidence="1 2">
    <name type="scientific">Thermococcus paralvinellae</name>
    <dbReference type="NCBI Taxonomy" id="582419"/>
    <lineage>
        <taxon>Archaea</taxon>
        <taxon>Methanobacteriati</taxon>
        <taxon>Methanobacteriota</taxon>
        <taxon>Thermococci</taxon>
        <taxon>Thermococcales</taxon>
        <taxon>Thermococcaceae</taxon>
        <taxon>Thermococcus</taxon>
    </lineage>
</organism>
<dbReference type="OrthoDB" id="101384at2157"/>
<sequence>MKKKLAVLMLVSLLALAIASGCIQQAQQPTKSSILSALNNVNAYTYEFSEIRSTQNRTYNIYGVVGIDRKTLHFFEFTQMTNENYTFKLWQYFDGSYVYFKVEDSKRNTTRTGKVPIDEIYKNMSRYSKNMSKEEFIEIMIKTRDTLANLKKMLENATITSIENDGTFYKITFELVRYYEKAPTFLDTKSEDSEVIQDYINMLRRNVTENIVSIVWVNNDSLPVKFEMKKSIIETYLAANVTVERYVEYNVTVIYKYQLPEWISEVEKK</sequence>
<dbReference type="STRING" id="582419.TES1_0316"/>
<dbReference type="KEGG" id="ths:TES1_0316"/>
<protein>
    <recommendedName>
        <fullName evidence="3">Lipoprotein</fullName>
    </recommendedName>
</protein>
<proteinExistence type="predicted"/>
<reference evidence="1 2" key="1">
    <citation type="journal article" date="2014" name="Int. J. Syst. Evol. Microbiol.">
        <title>Thermococcus paralvinellae sp. nov. and Thermococcus cleftensis sp. nov. of hyperthermophilic heterotrophs from deep-sea hydrothermal vents.</title>
        <authorList>
            <person name="Hensley S.A."/>
            <person name="Jung J.H."/>
            <person name="Park C.S."/>
            <person name="Holden J.F."/>
        </authorList>
    </citation>
    <scope>NUCLEOTIDE SEQUENCE [LARGE SCALE GENOMIC DNA]</scope>
    <source>
        <strain evidence="1 2">ES1</strain>
    </source>
</reference>
<evidence type="ECO:0000313" key="1">
    <source>
        <dbReference type="EMBL" id="AHF79710.1"/>
    </source>
</evidence>
<accession>W0I5J0</accession>
<name>W0I5J0_9EURY</name>